<dbReference type="AlphaFoldDB" id="A0A4Q0YSZ5"/>
<sequence>MWFSLMKPQVVQRAPSAGNTSVKLVPKELQTKVSLQFLQHIFREALEDGDFSFIEGRWLEIHITDIDTRSVIGYKERRFVPPSDNPSPDISAKMVLSGIGLGKRRSKHCSFIDVCKLKVTQSVG</sequence>
<comment type="caution">
    <text evidence="1">The sequence shown here is derived from an EMBL/GenBank/DDBJ whole genome shotgun (WGS) entry which is preliminary data.</text>
</comment>
<gene>
    <name evidence="1" type="ORF">CS022_07400</name>
</gene>
<keyword evidence="2" id="KW-1185">Reference proteome</keyword>
<name>A0A4Q0YSZ5_9GAMM</name>
<proteinExistence type="predicted"/>
<evidence type="ECO:0000313" key="1">
    <source>
        <dbReference type="EMBL" id="RXJ73815.1"/>
    </source>
</evidence>
<dbReference type="Proteomes" id="UP000290287">
    <property type="component" value="Unassembled WGS sequence"/>
</dbReference>
<organism evidence="1 2">
    <name type="scientific">Veronia nyctiphanis</name>
    <dbReference type="NCBI Taxonomy" id="1278244"/>
    <lineage>
        <taxon>Bacteria</taxon>
        <taxon>Pseudomonadati</taxon>
        <taxon>Pseudomonadota</taxon>
        <taxon>Gammaproteobacteria</taxon>
        <taxon>Vibrionales</taxon>
        <taxon>Vibrionaceae</taxon>
        <taxon>Veronia</taxon>
    </lineage>
</organism>
<accession>A0A4Q0YSZ5</accession>
<protein>
    <submittedName>
        <fullName evidence="1">Uncharacterized protein</fullName>
    </submittedName>
</protein>
<evidence type="ECO:0000313" key="2">
    <source>
        <dbReference type="Proteomes" id="UP000290287"/>
    </source>
</evidence>
<dbReference type="EMBL" id="PEIB01000006">
    <property type="protein sequence ID" value="RXJ73815.1"/>
    <property type="molecule type" value="Genomic_DNA"/>
</dbReference>
<reference evidence="1 2" key="1">
    <citation type="submission" date="2017-10" db="EMBL/GenBank/DDBJ databases">
        <title>Nyctiphanis sp. nov., isolated from the stomach of the euphausiid Nyctiphanes simplex (Hansen, 1911) in the Gulf of California.</title>
        <authorList>
            <person name="Gomez-Gil B."/>
            <person name="Aguilar-Mendez M."/>
            <person name="Lopez-Cortes A."/>
            <person name="Gomez-Gutierrez J."/>
            <person name="Roque A."/>
            <person name="Lang E."/>
            <person name="Gonzalez-Castillo A."/>
        </authorList>
    </citation>
    <scope>NUCLEOTIDE SEQUENCE [LARGE SCALE GENOMIC DNA]</scope>
    <source>
        <strain evidence="1 2">CAIM 600</strain>
    </source>
</reference>